<evidence type="ECO:0000313" key="2">
    <source>
        <dbReference type="Proteomes" id="UP000216189"/>
    </source>
</evidence>
<comment type="caution">
    <text evidence="1">The sequence shown here is derived from an EMBL/GenBank/DDBJ whole genome shotgun (WGS) entry which is preliminary data.</text>
</comment>
<gene>
    <name evidence="1" type="ORF">CIK91_13330</name>
</gene>
<evidence type="ECO:0008006" key="3">
    <source>
        <dbReference type="Google" id="ProtNLM"/>
    </source>
</evidence>
<reference evidence="1 2" key="1">
    <citation type="submission" date="2017-08" db="EMBL/GenBank/DDBJ databases">
        <title>Comparative genomics of non-oral Prevotella species.</title>
        <authorList>
            <person name="Accetto T."/>
            <person name="Nograsek B."/>
            <person name="Avgustin G."/>
        </authorList>
    </citation>
    <scope>NUCLEOTIDE SEQUENCE [LARGE SCALE GENOMIC DNA]</scope>
    <source>
        <strain evidence="1 2">TC1-1</strain>
    </source>
</reference>
<proteinExistence type="predicted"/>
<keyword evidence="2" id="KW-1185">Reference proteome</keyword>
<dbReference type="EMBL" id="NPJF01000067">
    <property type="protein sequence ID" value="OYP53179.1"/>
    <property type="molecule type" value="Genomic_DNA"/>
</dbReference>
<protein>
    <recommendedName>
        <fullName evidence="3">Apea-like HEPN domain-containing protein</fullName>
    </recommendedName>
</protein>
<sequence>MNRNIKNDLQKKLFSLLSKETGINVNNYPNARICLTREEYNALQHDVLPKATLCLGRNQIASIYKYKGLNYLIVPNVYENVSLTSLSLVDDIKEISFVYIVSNSISPSESATEAELEEHIFIDENVEDIQWEEITPFFPKFSLFQINDSVLDNELPLYLKRMCIAFVCETKEMQQLPYDSDTIAAFVDIANSTDVNIPYDNILRSLLSYHWKFCFIDLYRCQERLLLLAWVEEFKNSMNSGLSLSDLHGKMKDRYKTEHHERENMQSLYNFLPQTILDSLTSADTTIKKANYIYDLRNKIVHYQRTDFEVDSKPDSEWNMIVSFVLKTIPFLYNKFSQHITELPDL</sequence>
<organism evidence="1 2">
    <name type="scientific">Segatella bryantii</name>
    <name type="common">Prevotella bryantii</name>
    <dbReference type="NCBI Taxonomy" id="77095"/>
    <lineage>
        <taxon>Bacteria</taxon>
        <taxon>Pseudomonadati</taxon>
        <taxon>Bacteroidota</taxon>
        <taxon>Bacteroidia</taxon>
        <taxon>Bacteroidales</taxon>
        <taxon>Prevotellaceae</taxon>
        <taxon>Segatella</taxon>
    </lineage>
</organism>
<accession>A0ABX4EE51</accession>
<evidence type="ECO:0000313" key="1">
    <source>
        <dbReference type="EMBL" id="OYP53179.1"/>
    </source>
</evidence>
<dbReference type="RefSeq" id="WP_094449087.1">
    <property type="nucleotide sequence ID" value="NZ_CP091801.1"/>
</dbReference>
<dbReference type="Proteomes" id="UP000216189">
    <property type="component" value="Unassembled WGS sequence"/>
</dbReference>
<name>A0ABX4EE51_SEGBR</name>